<feature type="transmembrane region" description="Helical" evidence="3">
    <location>
        <begin position="202"/>
        <end position="225"/>
    </location>
</feature>
<proteinExistence type="predicted"/>
<feature type="transmembrane region" description="Helical" evidence="3">
    <location>
        <begin position="111"/>
        <end position="134"/>
    </location>
</feature>
<feature type="transmembrane region" description="Helical" evidence="3">
    <location>
        <begin position="86"/>
        <end position="105"/>
    </location>
</feature>
<feature type="transmembrane region" description="Helical" evidence="3">
    <location>
        <begin position="6"/>
        <end position="23"/>
    </location>
</feature>
<keyword evidence="2 4" id="KW-0808">Transferase</keyword>
<dbReference type="CDD" id="cd06533">
    <property type="entry name" value="Glyco_transf_WecG_TagA"/>
    <property type="match status" value="1"/>
</dbReference>
<evidence type="ECO:0000256" key="3">
    <source>
        <dbReference type="SAM" id="Phobius"/>
    </source>
</evidence>
<evidence type="ECO:0000256" key="1">
    <source>
        <dbReference type="ARBA" id="ARBA00022676"/>
    </source>
</evidence>
<dbReference type="PANTHER" id="PTHR34136">
    <property type="match status" value="1"/>
</dbReference>
<dbReference type="EMBL" id="JMKI01000051">
    <property type="protein sequence ID" value="KEJ91319.1"/>
    <property type="molecule type" value="Genomic_DNA"/>
</dbReference>
<dbReference type="Pfam" id="PF03808">
    <property type="entry name" value="Glyco_tran_WecG"/>
    <property type="match status" value="1"/>
</dbReference>
<keyword evidence="5" id="KW-1185">Reference proteome</keyword>
<dbReference type="GeneID" id="90984471"/>
<dbReference type="PANTHER" id="PTHR34136:SF1">
    <property type="entry name" value="UDP-N-ACETYL-D-MANNOSAMINURONIC ACID TRANSFERASE"/>
    <property type="match status" value="1"/>
</dbReference>
<feature type="transmembrane region" description="Helical" evidence="3">
    <location>
        <begin position="141"/>
        <end position="164"/>
    </location>
</feature>
<evidence type="ECO:0000313" key="5">
    <source>
        <dbReference type="Proteomes" id="UP000027665"/>
    </source>
</evidence>
<feature type="transmembrane region" description="Helical" evidence="3">
    <location>
        <begin position="231"/>
        <end position="250"/>
    </location>
</feature>
<dbReference type="NCBIfam" id="TIGR00696">
    <property type="entry name" value="wecG_tagA_cpsF"/>
    <property type="match status" value="1"/>
</dbReference>
<feature type="transmembrane region" description="Helical" evidence="3">
    <location>
        <begin position="170"/>
        <end position="190"/>
    </location>
</feature>
<keyword evidence="1" id="KW-0328">Glycosyltransferase</keyword>
<keyword evidence="3" id="KW-0472">Membrane</keyword>
<feature type="transmembrane region" description="Helical" evidence="3">
    <location>
        <begin position="271"/>
        <end position="291"/>
    </location>
</feature>
<feature type="transmembrane region" description="Helical" evidence="3">
    <location>
        <begin position="297"/>
        <end position="315"/>
    </location>
</feature>
<keyword evidence="3" id="KW-0812">Transmembrane</keyword>
<dbReference type="InterPro" id="IPR004629">
    <property type="entry name" value="WecG_TagA_CpsF"/>
</dbReference>
<evidence type="ECO:0000313" key="4">
    <source>
        <dbReference type="EMBL" id="KEJ91319.1"/>
    </source>
</evidence>
<organism evidence="4 5">
    <name type="scientific">Synergistes jonesii</name>
    <dbReference type="NCBI Taxonomy" id="2754"/>
    <lineage>
        <taxon>Bacteria</taxon>
        <taxon>Thermotogati</taxon>
        <taxon>Synergistota</taxon>
        <taxon>Synergistia</taxon>
        <taxon>Synergistales</taxon>
        <taxon>Synergistaceae</taxon>
        <taxon>Synergistes</taxon>
    </lineage>
</organism>
<dbReference type="AlphaFoldDB" id="A0A073INI1"/>
<dbReference type="eggNOG" id="COG1922">
    <property type="taxonomic scope" value="Bacteria"/>
</dbReference>
<name>A0A073INI1_9BACT</name>
<sequence length="580" mass="64454">MVGTHGTTVIMILMVALICVMIQKFFKKYLESDQYYYLKDITLIGAWALCGIWMPDGPLRITVAAGVASACIGFCQRATRGKNLRCLYFLVGLVFSLFGPRIAFIEYAGGQYYYLSYFASIAISTIWVGIFPIFFQEIDEIPGLCGLLLTVSWTMISVVILTSSQSLRDASQICVIGLVMLIVFWNRHIYAYRRLTEPLTGLWGTLFAGLSILGVSKGITFYTLALLPLGFFALPITEASVGVVSAFFSPRPAANLMLYRKLIMHGYSHPVAIHFVVAVCALLGCLVSAIQIGFPDFFYLLAAVCAIFGVIWVGYSFKRQRGNMNDECRRPRLWGVTVDNISLNYALSRVQHWMNSQRAPHIIVTPDALAALRSRTDERYRRIVRGAGLVLPDGAGLAGALKLNGTPVQERIPGVEFTEHLCRLAEQNGWRVWMLGGEPGVAEAAAAKLMEKYPRLVVAGAGDGFFKPEESGSRCEAIRAAETDILFVGLGVPKQEYWLDEYFAATGAVVGMGIGGSMDVISGKLARAPKLWQSLCLEWLYRAIQEPWRWRRLSKLPLFVWYFLLTRLHIDGYKDGAGDE</sequence>
<dbReference type="GO" id="GO:0016758">
    <property type="term" value="F:hexosyltransferase activity"/>
    <property type="evidence" value="ECO:0007669"/>
    <property type="project" value="TreeGrafter"/>
</dbReference>
<keyword evidence="3" id="KW-1133">Transmembrane helix</keyword>
<reference evidence="4 5" key="1">
    <citation type="submission" date="2014-04" db="EMBL/GenBank/DDBJ databases">
        <title>Draft Genome Sequence of Synergistes jonesii.</title>
        <authorList>
            <person name="Coil D.A."/>
            <person name="Eisen J.A."/>
            <person name="Holland-Moritz H.E."/>
        </authorList>
    </citation>
    <scope>NUCLEOTIDE SEQUENCE [LARGE SCALE GENOMIC DNA]</scope>
    <source>
        <strain evidence="4 5">78-1</strain>
    </source>
</reference>
<dbReference type="OrthoDB" id="9771846at2"/>
<accession>A0A073INI1</accession>
<dbReference type="STRING" id="2754.EH55_10765"/>
<dbReference type="Proteomes" id="UP000027665">
    <property type="component" value="Unassembled WGS sequence"/>
</dbReference>
<evidence type="ECO:0000256" key="2">
    <source>
        <dbReference type="ARBA" id="ARBA00022679"/>
    </source>
</evidence>
<dbReference type="RefSeq" id="WP_037978089.1">
    <property type="nucleotide sequence ID" value="NZ_JMKI01000051.1"/>
</dbReference>
<comment type="caution">
    <text evidence="4">The sequence shown here is derived from an EMBL/GenBank/DDBJ whole genome shotgun (WGS) entry which is preliminary data.</text>
</comment>
<gene>
    <name evidence="4" type="ORF">EH55_10765</name>
</gene>
<protein>
    <submittedName>
        <fullName evidence="4">Glycosyl transferase</fullName>
    </submittedName>
</protein>